<dbReference type="Pfam" id="PF00614">
    <property type="entry name" value="PLDc"/>
    <property type="match status" value="1"/>
</dbReference>
<keyword evidence="4" id="KW-0964">Secreted</keyword>
<feature type="domain" description="PLD phosphodiesterase" evidence="6">
    <location>
        <begin position="156"/>
        <end position="183"/>
    </location>
</feature>
<dbReference type="CDD" id="cd09110">
    <property type="entry name" value="PLDc_CLS_1"/>
    <property type="match status" value="1"/>
</dbReference>
<comment type="function">
    <text evidence="1">Could be a virulence factor.</text>
</comment>
<gene>
    <name evidence="7" type="ORF">JMJ55_08925</name>
</gene>
<dbReference type="EMBL" id="JAEUXJ010000003">
    <property type="protein sequence ID" value="MBL6455443.1"/>
    <property type="molecule type" value="Genomic_DNA"/>
</dbReference>
<proteinExistence type="predicted"/>
<dbReference type="CDD" id="cd09159">
    <property type="entry name" value="PLDc_ybhO_like_2"/>
    <property type="match status" value="1"/>
</dbReference>
<evidence type="ECO:0000256" key="5">
    <source>
        <dbReference type="ARBA" id="ARBA00029594"/>
    </source>
</evidence>
<dbReference type="RefSeq" id="WP_202825182.1">
    <property type="nucleotide sequence ID" value="NZ_JAEUXJ010000003.1"/>
</dbReference>
<organism evidence="7 8">
    <name type="scientific">Belnapia mucosa</name>
    <dbReference type="NCBI Taxonomy" id="2804532"/>
    <lineage>
        <taxon>Bacteria</taxon>
        <taxon>Pseudomonadati</taxon>
        <taxon>Pseudomonadota</taxon>
        <taxon>Alphaproteobacteria</taxon>
        <taxon>Acetobacterales</taxon>
        <taxon>Roseomonadaceae</taxon>
        <taxon>Belnapia</taxon>
    </lineage>
</organism>
<comment type="subcellular location">
    <subcellularLocation>
        <location evidence="2">Secreted</location>
    </subcellularLocation>
</comment>
<evidence type="ECO:0000313" key="8">
    <source>
        <dbReference type="Proteomes" id="UP000606490"/>
    </source>
</evidence>
<reference evidence="7 8" key="1">
    <citation type="submission" date="2021-01" db="EMBL/GenBank/DDBJ databases">
        <title>Belnapia mucosa sp. nov. and Belnapia arida sp. nov., isolated from the Tabernas Desert (Almeria, Spain).</title>
        <authorList>
            <person name="Molina-Menor E."/>
            <person name="Vidal-Verdu A."/>
            <person name="Calonge A."/>
            <person name="Satari L."/>
            <person name="Pereto Magraner J."/>
            <person name="Porcar Miralles M."/>
        </authorList>
    </citation>
    <scope>NUCLEOTIDE SEQUENCE [LARGE SCALE GENOMIC DNA]</scope>
    <source>
        <strain evidence="7 8">T6</strain>
    </source>
</reference>
<evidence type="ECO:0000256" key="3">
    <source>
        <dbReference type="ARBA" id="ARBA00018392"/>
    </source>
</evidence>
<comment type="caution">
    <text evidence="7">The sequence shown here is derived from an EMBL/GenBank/DDBJ whole genome shotgun (WGS) entry which is preliminary data.</text>
</comment>
<dbReference type="Proteomes" id="UP000606490">
    <property type="component" value="Unassembled WGS sequence"/>
</dbReference>
<dbReference type="InterPro" id="IPR025202">
    <property type="entry name" value="PLD-like_dom"/>
</dbReference>
<dbReference type="InterPro" id="IPR001736">
    <property type="entry name" value="PLipase_D/transphosphatidylase"/>
</dbReference>
<evidence type="ECO:0000256" key="4">
    <source>
        <dbReference type="ARBA" id="ARBA00022525"/>
    </source>
</evidence>
<keyword evidence="8" id="KW-1185">Reference proteome</keyword>
<evidence type="ECO:0000256" key="1">
    <source>
        <dbReference type="ARBA" id="ARBA00003145"/>
    </source>
</evidence>
<protein>
    <recommendedName>
        <fullName evidence="3">Phospholipase D</fullName>
    </recommendedName>
    <alternativeName>
        <fullName evidence="5">Choline phosphatase</fullName>
    </alternativeName>
</protein>
<name>A0ABS1V167_9PROT</name>
<dbReference type="SMART" id="SM00155">
    <property type="entry name" value="PLDc"/>
    <property type="match status" value="2"/>
</dbReference>
<dbReference type="PANTHER" id="PTHR21248:SF22">
    <property type="entry name" value="PHOSPHOLIPASE D"/>
    <property type="match status" value="1"/>
</dbReference>
<evidence type="ECO:0000313" key="7">
    <source>
        <dbReference type="EMBL" id="MBL6455443.1"/>
    </source>
</evidence>
<dbReference type="SUPFAM" id="SSF56024">
    <property type="entry name" value="Phospholipase D/nuclease"/>
    <property type="match status" value="2"/>
</dbReference>
<dbReference type="PROSITE" id="PS50035">
    <property type="entry name" value="PLD"/>
    <property type="match status" value="2"/>
</dbReference>
<evidence type="ECO:0000259" key="6">
    <source>
        <dbReference type="PROSITE" id="PS50035"/>
    </source>
</evidence>
<dbReference type="PANTHER" id="PTHR21248">
    <property type="entry name" value="CARDIOLIPIN SYNTHASE"/>
    <property type="match status" value="1"/>
</dbReference>
<accession>A0ABS1V167</accession>
<dbReference type="Gene3D" id="3.30.870.10">
    <property type="entry name" value="Endonuclease Chain A"/>
    <property type="match status" value="2"/>
</dbReference>
<feature type="domain" description="PLD phosphodiesterase" evidence="6">
    <location>
        <begin position="340"/>
        <end position="367"/>
    </location>
</feature>
<sequence>MNQAQIGRRGLGLLTVAGLAGCASIPVLPDGPADPMERQSLLAEALDGAPLHAGNRVEVLDNGPAMFEAAFRAIATARDHVNLEFYILQDIRIPGTDGPSLFELLLMKLAQGVAVTIIHDGYGSSGTDFGPLRQAGARTLEFHPLDPTAAKRGWQPNDRDHRKLLVVDGRIGIIGGINLDRVYQNPCGTGAPATDPDTACWHDTSIRIEGPAVGSLQRLFFETWTKEHGDPLPPRNWFPRLTEAGPARIRILGSAPGERKPRYYVTLVTALEAARERIWLCTGYFVPTWQQRLVLRAAARRGVQVRLLLPSVSDSQEALNAQHAAYDDMLEAGVQIHEVTDGVLHGKVAVVDGVWSAVGSSNFDRRSVAWNNEADAIVLGRDTAAALERILAREFARARPVTLAEWERRGLGARIREQSSRLILDLL</sequence>
<evidence type="ECO:0000256" key="2">
    <source>
        <dbReference type="ARBA" id="ARBA00004613"/>
    </source>
</evidence>
<dbReference type="Pfam" id="PF13091">
    <property type="entry name" value="PLDc_2"/>
    <property type="match status" value="1"/>
</dbReference>